<protein>
    <submittedName>
        <fullName evidence="3">Uncharacterized protein</fullName>
    </submittedName>
</protein>
<feature type="region of interest" description="Disordered" evidence="2">
    <location>
        <begin position="186"/>
        <end position="208"/>
    </location>
</feature>
<feature type="region of interest" description="Disordered" evidence="2">
    <location>
        <begin position="498"/>
        <end position="522"/>
    </location>
</feature>
<dbReference type="OrthoDB" id="273709at2759"/>
<feature type="region of interest" description="Disordered" evidence="2">
    <location>
        <begin position="1530"/>
        <end position="1638"/>
    </location>
</feature>
<reference evidence="3 4" key="1">
    <citation type="submission" date="2021-02" db="EMBL/GenBank/DDBJ databases">
        <title>Porcisia hertigi Genome sequencing and assembly.</title>
        <authorList>
            <person name="Almutairi H."/>
            <person name="Gatherer D."/>
        </authorList>
    </citation>
    <scope>NUCLEOTIDE SEQUENCE [LARGE SCALE GENOMIC DNA]</scope>
    <source>
        <strain evidence="3 4">C119</strain>
    </source>
</reference>
<keyword evidence="1" id="KW-0175">Coiled coil</keyword>
<dbReference type="KEGG" id="phet:94290735"/>
<evidence type="ECO:0000313" key="4">
    <source>
        <dbReference type="Proteomes" id="UP000674318"/>
    </source>
</evidence>
<feature type="region of interest" description="Disordered" evidence="2">
    <location>
        <begin position="249"/>
        <end position="270"/>
    </location>
</feature>
<gene>
    <name evidence="3" type="ORF">JKF63_04680</name>
</gene>
<feature type="compositionally biased region" description="Polar residues" evidence="2">
    <location>
        <begin position="512"/>
        <end position="522"/>
    </location>
</feature>
<dbReference type="EMBL" id="JAFJZO010000025">
    <property type="protein sequence ID" value="KAG5502907.1"/>
    <property type="molecule type" value="Genomic_DNA"/>
</dbReference>
<feature type="compositionally biased region" description="Basic residues" evidence="2">
    <location>
        <begin position="1629"/>
        <end position="1638"/>
    </location>
</feature>
<comment type="caution">
    <text evidence="3">The sequence shown here is derived from an EMBL/GenBank/DDBJ whole genome shotgun (WGS) entry which is preliminary data.</text>
</comment>
<sequence>MESDQACSSDVAPWWSHHSIIEEAEPLDATADDAAASCLSDIAKQTADHILAYRNNLLNLLGAENPARQDSAVHTSQHTGDANSSSLHQLMKWDGVLLPLLTQLRKCMARAWDERAAEEAQKAADDPTPAPAAVIGRGGTKATLYPHFDAVQARRLRVLQQQIYLAFLKAVLQGLADGARGAVATNDKASNAARAEEGNSTDAQDDKATETTNTALADRVLSALLDNLLTHILSCATAGSTKSLPHIEDGEAAKPRRGLGRRAPAATGTHTGDWLSGMLPLYLRAAHQQHAHAHGGVAEQDGTVSAPAPAARIPSPALCLVSYIGAFVQGAGLQLSPSEQEAYLPCFTHKVHSEFRGELQRLVQASVAHTECTATSLARSDPAAIATTAAHIRYASDVVKTIVDTQLYCNENATEVDDDDCTMIYAALPRPPAPCARSQLSEMPTEVDYSVAPLLTLTSYKVCEGLLRPLSHWWVACQNMVRHAGIFTALAVPSVDKDGKVGREQQQQQQQNDGPTNGNDTNLLAGVEEAWLGLRKQVMTLALVFSNYSETTLFIVPFMNLLTDIFFVSELAPPKQTPPPSEAWRCCVRELHRITHATHDGSHTLVAHAASGARRHLRVHHRHVRDCTFATACFSRVMECLSDASIGAHVPAAAAAAAAGTDHQPHSTEPHNLMPLAFATLQQPLSVMQEHVFRVLLAVNSVTMDMRVDAVVRIKSVPGEHGTPADVPGAHPTMQPSQWPASGAATGSMCFKALTEEYLSAVQLVELYFPHHYRVFLALEEAMQYVLDRSQELASGSTVAEETGDGDKIASVWAAPFSLTPATLARFIGAVLDEACVARMRNTSDEVAMSELFMFFAAVFRTLPSTVLPRLRSALETFLGEGGCSLIEYLRYHIVAQQHHGLAAFFLPPLRAMALDYTTAEDADVSLALTAKYPCSGAIAYLWEQPRLYFWQAEDTPVTAAAWHAQAAAQRYLCELVAPVSATATTLSTPFLDIVQSAAAVASERCAALLEKTKTAPGLLWTRGLAMDVMTSLFFGVCRWCALQFSASSSSSMAMATAMATATAPLSAEAATMLIRYLCSPRAASVALSSANSAANSFLVSLRDRSEAQLESNSRVAAAEAKDIVVGKEYVEATNSPSNLSPPPTQQLPRSSSRQWLSWFWACGYDQVGTSVRVQTAAKRLLREFSAHCGSYAPTKTLLGIRAGVEQMKEGGAPDGEGAVHDLREAVRGDLDALLQQQQQQEEEEQQSLREKREDEKTAAVASISNLQEVAMTTATATTIAAAAGAVLQPATLREYLDHIHEALVQRARISPIDGAISAATLGHLLHVLSDAQLPITMTVQERQRMCQRFFFTLANSLTECTRTEALSCLCCMRCVLHDIVLPYKKSFLIEASAARAFHCCLPDMEADAFRMVQHAFGDVVMAVQKMALRNSILDEWKIVLVLQHLGDTISLVRSVAEKLRGTVKKITSRRRGVAIDAMTQQLAIVEKSASCTKRGAADDIYRLFTLHPMPSPSPSTATSTKALPAAATTAPLAAAAPVERSSSGRRNHSNHRERERRNEKDRKRSFDDGGRRGGGGGDDGGRRGGGGGDDGGRRGGGGGGGDDGGRRGGGGGGETSLKMPRRNDSKPHRSNFKRPRR</sequence>
<name>A0A836ICZ6_9TRYP</name>
<accession>A0A836ICZ6</accession>
<dbReference type="RefSeq" id="XP_067756679.1">
    <property type="nucleotide sequence ID" value="XM_067900658.1"/>
</dbReference>
<feature type="coiled-coil region" evidence="1">
    <location>
        <begin position="1224"/>
        <end position="1259"/>
    </location>
</feature>
<evidence type="ECO:0000256" key="1">
    <source>
        <dbReference type="SAM" id="Coils"/>
    </source>
</evidence>
<evidence type="ECO:0000256" key="2">
    <source>
        <dbReference type="SAM" id="MobiDB-lite"/>
    </source>
</evidence>
<dbReference type="Proteomes" id="UP000674318">
    <property type="component" value="Unassembled WGS sequence"/>
</dbReference>
<feature type="compositionally biased region" description="Basic and acidic residues" evidence="2">
    <location>
        <begin position="1551"/>
        <end position="1572"/>
    </location>
</feature>
<proteinExistence type="predicted"/>
<dbReference type="GeneID" id="94290735"/>
<evidence type="ECO:0000313" key="3">
    <source>
        <dbReference type="EMBL" id="KAG5502907.1"/>
    </source>
</evidence>
<feature type="compositionally biased region" description="Gly residues" evidence="2">
    <location>
        <begin position="1573"/>
        <end position="1615"/>
    </location>
</feature>
<feature type="compositionally biased region" description="Low complexity" evidence="2">
    <location>
        <begin position="1530"/>
        <end position="1542"/>
    </location>
</feature>
<organism evidence="3 4">
    <name type="scientific">Porcisia hertigi</name>
    <dbReference type="NCBI Taxonomy" id="2761500"/>
    <lineage>
        <taxon>Eukaryota</taxon>
        <taxon>Discoba</taxon>
        <taxon>Euglenozoa</taxon>
        <taxon>Kinetoplastea</taxon>
        <taxon>Metakinetoplastina</taxon>
        <taxon>Trypanosomatida</taxon>
        <taxon>Trypanosomatidae</taxon>
        <taxon>Leishmaniinae</taxon>
        <taxon>Porcisia</taxon>
    </lineage>
</organism>
<keyword evidence="4" id="KW-1185">Reference proteome</keyword>
<feature type="region of interest" description="Disordered" evidence="2">
    <location>
        <begin position="720"/>
        <end position="740"/>
    </location>
</feature>